<evidence type="ECO:0000313" key="4">
    <source>
        <dbReference type="Proteomes" id="UP000321157"/>
    </source>
</evidence>
<evidence type="ECO:0000313" key="3">
    <source>
        <dbReference type="EMBL" id="GEN35433.1"/>
    </source>
</evidence>
<dbReference type="InterPro" id="IPR045017">
    <property type="entry name" value="DECR2-like"/>
</dbReference>
<dbReference type="SUPFAM" id="SSF51735">
    <property type="entry name" value="NAD(P)-binding Rossmann-fold domains"/>
    <property type="match status" value="1"/>
</dbReference>
<dbReference type="EMBL" id="BJXX01000132">
    <property type="protein sequence ID" value="GEN35433.1"/>
    <property type="molecule type" value="Genomic_DNA"/>
</dbReference>
<dbReference type="PANTHER" id="PTHR43296">
    <property type="entry name" value="PEROXISOMAL 2,4-DIENOYL-COA REDUCTASE"/>
    <property type="match status" value="1"/>
</dbReference>
<keyword evidence="4" id="KW-1185">Reference proteome</keyword>
<accession>A0A511VCZ0</accession>
<dbReference type="Gene3D" id="3.40.50.720">
    <property type="entry name" value="NAD(P)-binding Rossmann-like Domain"/>
    <property type="match status" value="1"/>
</dbReference>
<dbReference type="InterPro" id="IPR036291">
    <property type="entry name" value="NAD(P)-bd_dom_sf"/>
</dbReference>
<dbReference type="GO" id="GO:0008670">
    <property type="term" value="F:2,4-dienoyl-CoA reductase (NADPH) activity"/>
    <property type="evidence" value="ECO:0007669"/>
    <property type="project" value="InterPro"/>
</dbReference>
<proteinExistence type="predicted"/>
<dbReference type="GO" id="GO:0009062">
    <property type="term" value="P:fatty acid catabolic process"/>
    <property type="evidence" value="ECO:0007669"/>
    <property type="project" value="InterPro"/>
</dbReference>
<keyword evidence="2" id="KW-0560">Oxidoreductase</keyword>
<keyword evidence="1" id="KW-0521">NADP</keyword>
<dbReference type="Pfam" id="PF13561">
    <property type="entry name" value="adh_short_C2"/>
    <property type="match status" value="1"/>
</dbReference>
<gene>
    <name evidence="3" type="ORF">ADA01nite_28930</name>
</gene>
<dbReference type="PANTHER" id="PTHR43296:SF2">
    <property type="entry name" value="PEROXISOMAL 2,4-DIENOYL-COA REDUCTASE [(3E)-ENOYL-COA-PRODUCING]"/>
    <property type="match status" value="1"/>
</dbReference>
<dbReference type="InterPro" id="IPR002347">
    <property type="entry name" value="SDR_fam"/>
</dbReference>
<organism evidence="3 4">
    <name type="scientific">Aneurinibacillus danicus</name>
    <dbReference type="NCBI Taxonomy" id="267746"/>
    <lineage>
        <taxon>Bacteria</taxon>
        <taxon>Bacillati</taxon>
        <taxon>Bacillota</taxon>
        <taxon>Bacilli</taxon>
        <taxon>Bacillales</taxon>
        <taxon>Paenibacillaceae</taxon>
        <taxon>Aneurinibacillus group</taxon>
        <taxon>Aneurinibacillus</taxon>
    </lineage>
</organism>
<comment type="caution">
    <text evidence="3">The sequence shown here is derived from an EMBL/GenBank/DDBJ whole genome shotgun (WGS) entry which is preliminary data.</text>
</comment>
<dbReference type="Proteomes" id="UP000321157">
    <property type="component" value="Unassembled WGS sequence"/>
</dbReference>
<evidence type="ECO:0008006" key="5">
    <source>
        <dbReference type="Google" id="ProtNLM"/>
    </source>
</evidence>
<reference evidence="3 4" key="1">
    <citation type="submission" date="2019-07" db="EMBL/GenBank/DDBJ databases">
        <title>Whole genome shotgun sequence of Aneurinibacillus danicus NBRC 102444.</title>
        <authorList>
            <person name="Hosoyama A."/>
            <person name="Uohara A."/>
            <person name="Ohji S."/>
            <person name="Ichikawa N."/>
        </authorList>
    </citation>
    <scope>NUCLEOTIDE SEQUENCE [LARGE SCALE GENOMIC DNA]</scope>
    <source>
        <strain evidence="3 4">NBRC 102444</strain>
    </source>
</reference>
<protein>
    <recommendedName>
        <fullName evidence="5">SDR family oxidoreductase</fullName>
    </recommendedName>
</protein>
<sequence length="62" mass="6695">MAHPPEAVEKILSDIPLKRFGNPQEIANLASYLVSDYASYISGACIVVDGAGWLNKGKYKSP</sequence>
<name>A0A511VCZ0_9BACL</name>
<evidence type="ECO:0000256" key="2">
    <source>
        <dbReference type="ARBA" id="ARBA00023002"/>
    </source>
</evidence>
<dbReference type="AlphaFoldDB" id="A0A511VCZ0"/>
<evidence type="ECO:0000256" key="1">
    <source>
        <dbReference type="ARBA" id="ARBA00022857"/>
    </source>
</evidence>